<keyword evidence="6" id="KW-0067">ATP-binding</keyword>
<keyword evidence="8 9" id="KW-0472">Membrane</keyword>
<dbReference type="InterPro" id="IPR003439">
    <property type="entry name" value="ABC_transporter-like_ATP-bd"/>
</dbReference>
<keyword evidence="7 9" id="KW-1133">Transmembrane helix</keyword>
<evidence type="ECO:0000256" key="3">
    <source>
        <dbReference type="ARBA" id="ARBA00022448"/>
    </source>
</evidence>
<dbReference type="Proteomes" id="UP000002812">
    <property type="component" value="Unassembled WGS sequence"/>
</dbReference>
<evidence type="ECO:0000256" key="4">
    <source>
        <dbReference type="ARBA" id="ARBA00022692"/>
    </source>
</evidence>
<dbReference type="AlphaFoldDB" id="I8TSG0"/>
<dbReference type="InterPro" id="IPR052215">
    <property type="entry name" value="Plant_ABCG"/>
</dbReference>
<comment type="subcellular location">
    <subcellularLocation>
        <location evidence="1">Membrane</location>
        <topology evidence="1">Multi-pass membrane protein</topology>
    </subcellularLocation>
</comment>
<feature type="transmembrane region" description="Helical" evidence="9">
    <location>
        <begin position="490"/>
        <end position="512"/>
    </location>
</feature>
<reference evidence="12" key="2">
    <citation type="submission" date="2012-06" db="EMBL/GenBank/DDBJ databases">
        <title>Comparative genomic analyses of Aspergillus oryzae 3.042 and A. oryzae RIB40 for soy-sauce fermentation.</title>
        <authorList>
            <person name="Zhao G."/>
            <person name="Hou L."/>
            <person name="Wang C."/>
            <person name="Cao X."/>
        </authorList>
    </citation>
    <scope>NUCLEOTIDE SEQUENCE [LARGE SCALE GENOMIC DNA]</scope>
    <source>
        <strain evidence="12">3.042</strain>
    </source>
</reference>
<comment type="caution">
    <text evidence="11">The sequence shown here is derived from an EMBL/GenBank/DDBJ whole genome shotgun (WGS) entry which is preliminary data.</text>
</comment>
<dbReference type="InterPro" id="IPR027417">
    <property type="entry name" value="P-loop_NTPase"/>
</dbReference>
<evidence type="ECO:0000256" key="8">
    <source>
        <dbReference type="ARBA" id="ARBA00023136"/>
    </source>
</evidence>
<dbReference type="GO" id="GO:0016887">
    <property type="term" value="F:ATP hydrolysis activity"/>
    <property type="evidence" value="ECO:0007669"/>
    <property type="project" value="InterPro"/>
</dbReference>
<dbReference type="SMART" id="SM00382">
    <property type="entry name" value="AAA"/>
    <property type="match status" value="1"/>
</dbReference>
<proteinExistence type="inferred from homology"/>
<dbReference type="GO" id="GO:0016020">
    <property type="term" value="C:membrane"/>
    <property type="evidence" value="ECO:0007669"/>
    <property type="project" value="UniProtKB-SubCell"/>
</dbReference>
<dbReference type="PANTHER" id="PTHR48042:SF11">
    <property type="entry name" value="ABC TRANSPORTER G FAMILY MEMBER 11"/>
    <property type="match status" value="1"/>
</dbReference>
<dbReference type="InterPro" id="IPR043926">
    <property type="entry name" value="ABCG_dom"/>
</dbReference>
<sequence length="636" mass="70576">METDHTKASDALDLERNDHQFLMNNTVQSFTWDNLTVTVKDRRTKKPRNLIEGCSGTAHHGQLIALMGPSGCGKTTLLNVLARRTASAGAKNTGDCYINGAKLDNNTFNRITSYVEQEDALIGSLTVEETLKFAADLSLPGSVSRSQRVDRIQTLLSAFGIQNQASTLVGTPIRKGISGGQKRRVSVASQLITCPKILFLDEPTSGLDSTASYEVISYVKKLAVANNVRLSGEGFAVKLIIIASIHQPSTTTFQLFDNLLLLSGGKTCYYGPVSDVPSYFENIGCPIPSNTNPAEYLLDAVSSDFTVHEDQVEKIQTSWTQSAEYAALSKQPQSPDEKDIRTMSIDELSRPGIPRITMSLLHRLFIKSYRDVVAYGIRIVMYLGTGLAIMMGTVWLRLHTSQEYIQPFINAIFFGSAFMSFMAVAYVPSFLEDRATFTKERANGLYGALPFVISNFIIGLPYLFLISMLFSIVSYWLSNFRPTGTAFFTWVMWLFLDLVAAESLVVFVTAIFPNFVISLALVAFANGLWMSVGGFLVSPTILNPFWKYVFHYIDYQAYVFQGMIVNEFSERNYSCGSGCQCMYQTDLADQCMIRGTGVLKEYGYATGRTGKWVGILIGIIAVYRLFGYIALVLRRT</sequence>
<evidence type="ECO:0000259" key="10">
    <source>
        <dbReference type="PROSITE" id="PS50893"/>
    </source>
</evidence>
<dbReference type="GO" id="GO:0140359">
    <property type="term" value="F:ABC-type transporter activity"/>
    <property type="evidence" value="ECO:0007669"/>
    <property type="project" value="InterPro"/>
</dbReference>
<feature type="transmembrane region" description="Helical" evidence="9">
    <location>
        <begin position="612"/>
        <end position="633"/>
    </location>
</feature>
<dbReference type="EMBL" id="AKHY01000154">
    <property type="protein sequence ID" value="EIT76953.1"/>
    <property type="molecule type" value="Genomic_DNA"/>
</dbReference>
<organism evidence="11 12">
    <name type="scientific">Aspergillus oryzae (strain 3.042)</name>
    <name type="common">Yellow koji mold</name>
    <dbReference type="NCBI Taxonomy" id="1160506"/>
    <lineage>
        <taxon>Eukaryota</taxon>
        <taxon>Fungi</taxon>
        <taxon>Dikarya</taxon>
        <taxon>Ascomycota</taxon>
        <taxon>Pezizomycotina</taxon>
        <taxon>Eurotiomycetes</taxon>
        <taxon>Eurotiomycetidae</taxon>
        <taxon>Eurotiales</taxon>
        <taxon>Aspergillaceae</taxon>
        <taxon>Aspergillus</taxon>
        <taxon>Aspergillus subgen. Circumdati</taxon>
    </lineage>
</organism>
<evidence type="ECO:0000256" key="6">
    <source>
        <dbReference type="ARBA" id="ARBA00022840"/>
    </source>
</evidence>
<dbReference type="Pfam" id="PF19055">
    <property type="entry name" value="ABC2_membrane_7"/>
    <property type="match status" value="1"/>
</dbReference>
<accession>I8TSG0</accession>
<evidence type="ECO:0000313" key="12">
    <source>
        <dbReference type="Proteomes" id="UP000002812"/>
    </source>
</evidence>
<evidence type="ECO:0000256" key="7">
    <source>
        <dbReference type="ARBA" id="ARBA00022989"/>
    </source>
</evidence>
<evidence type="ECO:0000256" key="9">
    <source>
        <dbReference type="SAM" id="Phobius"/>
    </source>
</evidence>
<evidence type="ECO:0000256" key="2">
    <source>
        <dbReference type="ARBA" id="ARBA00005814"/>
    </source>
</evidence>
<keyword evidence="3" id="KW-0813">Transport</keyword>
<feature type="domain" description="ABC transporter" evidence="10">
    <location>
        <begin position="30"/>
        <end position="289"/>
    </location>
</feature>
<feature type="transmembrane region" description="Helical" evidence="9">
    <location>
        <begin position="448"/>
        <end position="478"/>
    </location>
</feature>
<dbReference type="InterPro" id="IPR013525">
    <property type="entry name" value="ABC2_TM"/>
</dbReference>
<feature type="transmembrane region" description="Helical" evidence="9">
    <location>
        <begin position="372"/>
        <end position="396"/>
    </location>
</feature>
<comment type="similarity">
    <text evidence="2">Belongs to the ABC transporter superfamily. ABCG family. Eye pigment precursor importer (TC 3.A.1.204) subfamily.</text>
</comment>
<dbReference type="PROSITE" id="PS50893">
    <property type="entry name" value="ABC_TRANSPORTER_2"/>
    <property type="match status" value="1"/>
</dbReference>
<dbReference type="FunFam" id="3.40.50.300:FF:001305">
    <property type="entry name" value="ABCG transporter ABC superfamily"/>
    <property type="match status" value="1"/>
</dbReference>
<reference evidence="11 12" key="1">
    <citation type="journal article" date="2012" name="Eukaryot. Cell">
        <title>Draft genome sequence of Aspergillus oryzae strain 3.042.</title>
        <authorList>
            <person name="Zhao G."/>
            <person name="Yao Y."/>
            <person name="Qi W."/>
            <person name="Wang C."/>
            <person name="Hou L."/>
            <person name="Zeng B."/>
            <person name="Cao X."/>
        </authorList>
    </citation>
    <scope>NUCLEOTIDE SEQUENCE [LARGE SCALE GENOMIC DNA]</scope>
    <source>
        <strain evidence="11 12">3.042</strain>
    </source>
</reference>
<dbReference type="GO" id="GO:0005524">
    <property type="term" value="F:ATP binding"/>
    <property type="evidence" value="ECO:0007669"/>
    <property type="project" value="UniProtKB-KW"/>
</dbReference>
<dbReference type="InterPro" id="IPR017871">
    <property type="entry name" value="ABC_transporter-like_CS"/>
</dbReference>
<dbReference type="Gene3D" id="3.40.50.300">
    <property type="entry name" value="P-loop containing nucleotide triphosphate hydrolases"/>
    <property type="match status" value="1"/>
</dbReference>
<evidence type="ECO:0000256" key="1">
    <source>
        <dbReference type="ARBA" id="ARBA00004141"/>
    </source>
</evidence>
<dbReference type="PROSITE" id="PS00211">
    <property type="entry name" value="ABC_TRANSPORTER_1"/>
    <property type="match status" value="1"/>
</dbReference>
<dbReference type="PANTHER" id="PTHR48042">
    <property type="entry name" value="ABC TRANSPORTER G FAMILY MEMBER 11"/>
    <property type="match status" value="1"/>
</dbReference>
<keyword evidence="4 9" id="KW-0812">Transmembrane</keyword>
<protein>
    <submittedName>
        <fullName evidence="11">Transporter, ABC superfamily</fullName>
    </submittedName>
</protein>
<dbReference type="Pfam" id="PF01061">
    <property type="entry name" value="ABC2_membrane"/>
    <property type="match status" value="1"/>
</dbReference>
<feature type="transmembrane region" description="Helical" evidence="9">
    <location>
        <begin position="519"/>
        <end position="542"/>
    </location>
</feature>
<evidence type="ECO:0000256" key="5">
    <source>
        <dbReference type="ARBA" id="ARBA00022741"/>
    </source>
</evidence>
<feature type="transmembrane region" description="Helical" evidence="9">
    <location>
        <begin position="408"/>
        <end position="427"/>
    </location>
</feature>
<gene>
    <name evidence="11" type="ORF">Ao3042_06832</name>
</gene>
<dbReference type="SUPFAM" id="SSF52540">
    <property type="entry name" value="P-loop containing nucleoside triphosphate hydrolases"/>
    <property type="match status" value="1"/>
</dbReference>
<evidence type="ECO:0000313" key="11">
    <source>
        <dbReference type="EMBL" id="EIT76953.1"/>
    </source>
</evidence>
<dbReference type="OrthoDB" id="66620at2759"/>
<name>I8TSG0_ASPO3</name>
<dbReference type="HOGENOM" id="CLU_000604_57_7_1"/>
<dbReference type="Pfam" id="PF00005">
    <property type="entry name" value="ABC_tran"/>
    <property type="match status" value="1"/>
</dbReference>
<keyword evidence="5" id="KW-0547">Nucleotide-binding</keyword>
<dbReference type="InterPro" id="IPR003593">
    <property type="entry name" value="AAA+_ATPase"/>
</dbReference>